<dbReference type="RefSeq" id="XP_047782299.1">
    <property type="nucleotide sequence ID" value="XM_047922822.1"/>
</dbReference>
<dbReference type="GeneID" id="72003554"/>
<gene>
    <name evidence="2" type="ORF">C8Q71DRAFT_741532</name>
</gene>
<feature type="chain" id="PRO_5046892647" description="Secreted protein" evidence="1">
    <location>
        <begin position="16"/>
        <end position="78"/>
    </location>
</feature>
<proteinExistence type="predicted"/>
<dbReference type="EMBL" id="JADCUA010000004">
    <property type="protein sequence ID" value="KAH9840833.1"/>
    <property type="molecule type" value="Genomic_DNA"/>
</dbReference>
<organism evidence="2 3">
    <name type="scientific">Rhodofomes roseus</name>
    <dbReference type="NCBI Taxonomy" id="34475"/>
    <lineage>
        <taxon>Eukaryota</taxon>
        <taxon>Fungi</taxon>
        <taxon>Dikarya</taxon>
        <taxon>Basidiomycota</taxon>
        <taxon>Agaricomycotina</taxon>
        <taxon>Agaricomycetes</taxon>
        <taxon>Polyporales</taxon>
        <taxon>Rhodofomes</taxon>
    </lineage>
</organism>
<sequence>MIWAALLARAKVALAKPQDICRTTPVKSSLGPNGLDTALVRRLCAKGSSLWYEVACQCCRPPEAPYRRRRAPMAAPHM</sequence>
<keyword evidence="1" id="KW-0732">Signal</keyword>
<feature type="non-terminal residue" evidence="2">
    <location>
        <position position="78"/>
    </location>
</feature>
<feature type="signal peptide" evidence="1">
    <location>
        <begin position="1"/>
        <end position="15"/>
    </location>
</feature>
<evidence type="ECO:0000313" key="3">
    <source>
        <dbReference type="Proteomes" id="UP000814176"/>
    </source>
</evidence>
<evidence type="ECO:0000256" key="1">
    <source>
        <dbReference type="SAM" id="SignalP"/>
    </source>
</evidence>
<comment type="caution">
    <text evidence="2">The sequence shown here is derived from an EMBL/GenBank/DDBJ whole genome shotgun (WGS) entry which is preliminary data.</text>
</comment>
<dbReference type="Proteomes" id="UP000814176">
    <property type="component" value="Unassembled WGS sequence"/>
</dbReference>
<accession>A0ABQ8KQC5</accession>
<evidence type="ECO:0000313" key="2">
    <source>
        <dbReference type="EMBL" id="KAH9840833.1"/>
    </source>
</evidence>
<evidence type="ECO:0008006" key="4">
    <source>
        <dbReference type="Google" id="ProtNLM"/>
    </source>
</evidence>
<protein>
    <recommendedName>
        <fullName evidence="4">Secreted protein</fullName>
    </recommendedName>
</protein>
<keyword evidence="3" id="KW-1185">Reference proteome</keyword>
<reference evidence="2 3" key="1">
    <citation type="journal article" date="2021" name="Environ. Microbiol.">
        <title>Gene family expansions and transcriptome signatures uncover fungal adaptations to wood decay.</title>
        <authorList>
            <person name="Hage H."/>
            <person name="Miyauchi S."/>
            <person name="Viragh M."/>
            <person name="Drula E."/>
            <person name="Min B."/>
            <person name="Chaduli D."/>
            <person name="Navarro D."/>
            <person name="Favel A."/>
            <person name="Norest M."/>
            <person name="Lesage-Meessen L."/>
            <person name="Balint B."/>
            <person name="Merenyi Z."/>
            <person name="de Eugenio L."/>
            <person name="Morin E."/>
            <person name="Martinez A.T."/>
            <person name="Baldrian P."/>
            <person name="Stursova M."/>
            <person name="Martinez M.J."/>
            <person name="Novotny C."/>
            <person name="Magnuson J.K."/>
            <person name="Spatafora J.W."/>
            <person name="Maurice S."/>
            <person name="Pangilinan J."/>
            <person name="Andreopoulos W."/>
            <person name="LaButti K."/>
            <person name="Hundley H."/>
            <person name="Na H."/>
            <person name="Kuo A."/>
            <person name="Barry K."/>
            <person name="Lipzen A."/>
            <person name="Henrissat B."/>
            <person name="Riley R."/>
            <person name="Ahrendt S."/>
            <person name="Nagy L.G."/>
            <person name="Grigoriev I.V."/>
            <person name="Martin F."/>
            <person name="Rosso M.N."/>
        </authorList>
    </citation>
    <scope>NUCLEOTIDE SEQUENCE [LARGE SCALE GENOMIC DNA]</scope>
    <source>
        <strain evidence="2 3">CIRM-BRFM 1785</strain>
    </source>
</reference>
<name>A0ABQ8KQC5_9APHY</name>